<evidence type="ECO:0000256" key="1">
    <source>
        <dbReference type="SAM" id="Phobius"/>
    </source>
</evidence>
<organism evidence="2 3">
    <name type="scientific">Actinocrispum wychmicini</name>
    <dbReference type="NCBI Taxonomy" id="1213861"/>
    <lineage>
        <taxon>Bacteria</taxon>
        <taxon>Bacillati</taxon>
        <taxon>Actinomycetota</taxon>
        <taxon>Actinomycetes</taxon>
        <taxon>Pseudonocardiales</taxon>
        <taxon>Pseudonocardiaceae</taxon>
        <taxon>Actinocrispum</taxon>
    </lineage>
</organism>
<proteinExistence type="predicted"/>
<keyword evidence="1" id="KW-0472">Membrane</keyword>
<name>A0A4R2K954_9PSEU</name>
<dbReference type="AlphaFoldDB" id="A0A4R2K954"/>
<protein>
    <recommendedName>
        <fullName evidence="4">Leader peptidase (Prepilin peptidase)/N-methyltransferase</fullName>
    </recommendedName>
</protein>
<dbReference type="InterPro" id="IPR050882">
    <property type="entry name" value="Prepilin_peptidase/N-MTase"/>
</dbReference>
<dbReference type="EMBL" id="SLWS01000002">
    <property type="protein sequence ID" value="TCO62925.1"/>
    <property type="molecule type" value="Genomic_DNA"/>
</dbReference>
<dbReference type="GO" id="GO:0004190">
    <property type="term" value="F:aspartic-type endopeptidase activity"/>
    <property type="evidence" value="ECO:0007669"/>
    <property type="project" value="TreeGrafter"/>
</dbReference>
<dbReference type="PANTHER" id="PTHR30487:SF0">
    <property type="entry name" value="PREPILIN LEADER PEPTIDASE_N-METHYLTRANSFERASE-RELATED"/>
    <property type="match status" value="1"/>
</dbReference>
<evidence type="ECO:0000313" key="2">
    <source>
        <dbReference type="EMBL" id="TCO62925.1"/>
    </source>
</evidence>
<evidence type="ECO:0008006" key="4">
    <source>
        <dbReference type="Google" id="ProtNLM"/>
    </source>
</evidence>
<reference evidence="2 3" key="1">
    <citation type="submission" date="2019-03" db="EMBL/GenBank/DDBJ databases">
        <title>Genomic Encyclopedia of Type Strains, Phase IV (KMG-IV): sequencing the most valuable type-strain genomes for metagenomic binning, comparative biology and taxonomic classification.</title>
        <authorList>
            <person name="Goeker M."/>
        </authorList>
    </citation>
    <scope>NUCLEOTIDE SEQUENCE [LARGE SCALE GENOMIC DNA]</scope>
    <source>
        <strain evidence="2 3">DSM 45934</strain>
    </source>
</reference>
<gene>
    <name evidence="2" type="ORF">EV192_1021065</name>
</gene>
<comment type="caution">
    <text evidence="2">The sequence shown here is derived from an EMBL/GenBank/DDBJ whole genome shotgun (WGS) entry which is preliminary data.</text>
</comment>
<accession>A0A4R2K954</accession>
<sequence>MRAFTGLAVVAALYLVLALVSGGGLGAGDVKLGGLLGLALGWSGWSTVISATFLAWFTAALAWMILRVARRRPRNSLLPMGPFLLLGALLTTTTLTPT</sequence>
<keyword evidence="3" id="KW-1185">Reference proteome</keyword>
<dbReference type="GO" id="GO:0006465">
    <property type="term" value="P:signal peptide processing"/>
    <property type="evidence" value="ECO:0007669"/>
    <property type="project" value="TreeGrafter"/>
</dbReference>
<dbReference type="GO" id="GO:0005886">
    <property type="term" value="C:plasma membrane"/>
    <property type="evidence" value="ECO:0007669"/>
    <property type="project" value="TreeGrafter"/>
</dbReference>
<feature type="transmembrane region" description="Helical" evidence="1">
    <location>
        <begin position="77"/>
        <end position="95"/>
    </location>
</feature>
<dbReference type="PANTHER" id="PTHR30487">
    <property type="entry name" value="TYPE 4 PREPILIN-LIKE PROTEINS LEADER PEPTIDE-PROCESSING ENZYME"/>
    <property type="match status" value="1"/>
</dbReference>
<dbReference type="Proteomes" id="UP000295680">
    <property type="component" value="Unassembled WGS sequence"/>
</dbReference>
<evidence type="ECO:0000313" key="3">
    <source>
        <dbReference type="Proteomes" id="UP000295680"/>
    </source>
</evidence>
<keyword evidence="1" id="KW-1133">Transmembrane helix</keyword>
<feature type="transmembrane region" description="Helical" evidence="1">
    <location>
        <begin position="42"/>
        <end position="65"/>
    </location>
</feature>
<keyword evidence="1" id="KW-0812">Transmembrane</keyword>